<keyword evidence="1" id="KW-0472">Membrane</keyword>
<organism evidence="2 3">
    <name type="scientific">Lactuca saligna</name>
    <name type="common">Willowleaf lettuce</name>
    <dbReference type="NCBI Taxonomy" id="75948"/>
    <lineage>
        <taxon>Eukaryota</taxon>
        <taxon>Viridiplantae</taxon>
        <taxon>Streptophyta</taxon>
        <taxon>Embryophyta</taxon>
        <taxon>Tracheophyta</taxon>
        <taxon>Spermatophyta</taxon>
        <taxon>Magnoliopsida</taxon>
        <taxon>eudicotyledons</taxon>
        <taxon>Gunneridae</taxon>
        <taxon>Pentapetalae</taxon>
        <taxon>asterids</taxon>
        <taxon>campanulids</taxon>
        <taxon>Asterales</taxon>
        <taxon>Asteraceae</taxon>
        <taxon>Cichorioideae</taxon>
        <taxon>Cichorieae</taxon>
        <taxon>Lactucinae</taxon>
        <taxon>Lactuca</taxon>
    </lineage>
</organism>
<keyword evidence="1" id="KW-0812">Transmembrane</keyword>
<evidence type="ECO:0000256" key="1">
    <source>
        <dbReference type="SAM" id="Phobius"/>
    </source>
</evidence>
<keyword evidence="1" id="KW-1133">Transmembrane helix</keyword>
<evidence type="ECO:0008006" key="4">
    <source>
        <dbReference type="Google" id="ProtNLM"/>
    </source>
</evidence>
<gene>
    <name evidence="2" type="ORF">LSALG_LOCUS27414</name>
</gene>
<accession>A0AA35Z8Y5</accession>
<proteinExistence type="predicted"/>
<sequence length="227" mass="26875">MSSVTWKLSLIEPTRIHYYPKLGQCLPSETLHSIDITRTIPASSTRSIKLLRVGNLHDDDLRPPCDCQDAISVERTSWTDDNVARRFWNCKNSLVSIHFVYLHRICYFELEMYTFSLIATLTLIMLFPFNQSAEGPKCKFFMWKDKEMEEGYYKEQLRKMMFELKRKEEFSEVSKVQKKLVKLQQAMEADKQVFETQLMELTKQNRMLKCGIFVMAIVVIAMWLKWT</sequence>
<dbReference type="Proteomes" id="UP001177003">
    <property type="component" value="Chromosome 5"/>
</dbReference>
<name>A0AA35Z8Y5_LACSI</name>
<feature type="transmembrane region" description="Helical" evidence="1">
    <location>
        <begin position="112"/>
        <end position="129"/>
    </location>
</feature>
<feature type="transmembrane region" description="Helical" evidence="1">
    <location>
        <begin position="207"/>
        <end position="226"/>
    </location>
</feature>
<dbReference type="EMBL" id="OX465081">
    <property type="protein sequence ID" value="CAI9288090.1"/>
    <property type="molecule type" value="Genomic_DNA"/>
</dbReference>
<protein>
    <recommendedName>
        <fullName evidence="4">Zinc finger GRF-type domain-containing protein</fullName>
    </recommendedName>
</protein>
<dbReference type="PANTHER" id="PTHR33248">
    <property type="entry name" value="ZINC ION-BINDING PROTEIN"/>
    <property type="match status" value="1"/>
</dbReference>
<evidence type="ECO:0000313" key="3">
    <source>
        <dbReference type="Proteomes" id="UP001177003"/>
    </source>
</evidence>
<keyword evidence="3" id="KW-1185">Reference proteome</keyword>
<reference evidence="2" key="1">
    <citation type="submission" date="2023-04" db="EMBL/GenBank/DDBJ databases">
        <authorList>
            <person name="Vijverberg K."/>
            <person name="Xiong W."/>
            <person name="Schranz E."/>
        </authorList>
    </citation>
    <scope>NUCLEOTIDE SEQUENCE</scope>
</reference>
<evidence type="ECO:0000313" key="2">
    <source>
        <dbReference type="EMBL" id="CAI9288090.1"/>
    </source>
</evidence>
<dbReference type="AlphaFoldDB" id="A0AA35Z8Y5"/>